<protein>
    <submittedName>
        <fullName evidence="1">Uncharacterized protein</fullName>
    </submittedName>
</protein>
<dbReference type="Proteomes" id="UP000828390">
    <property type="component" value="Unassembled WGS sequence"/>
</dbReference>
<evidence type="ECO:0000313" key="2">
    <source>
        <dbReference type="Proteomes" id="UP000828390"/>
    </source>
</evidence>
<comment type="caution">
    <text evidence="1">The sequence shown here is derived from an EMBL/GenBank/DDBJ whole genome shotgun (WGS) entry which is preliminary data.</text>
</comment>
<accession>A0A9D4BFW3</accession>
<proteinExistence type="predicted"/>
<reference evidence="1" key="1">
    <citation type="journal article" date="2019" name="bioRxiv">
        <title>The Genome of the Zebra Mussel, Dreissena polymorpha: A Resource for Invasive Species Research.</title>
        <authorList>
            <person name="McCartney M.A."/>
            <person name="Auch B."/>
            <person name="Kono T."/>
            <person name="Mallez S."/>
            <person name="Zhang Y."/>
            <person name="Obille A."/>
            <person name="Becker A."/>
            <person name="Abrahante J.E."/>
            <person name="Garbe J."/>
            <person name="Badalamenti J.P."/>
            <person name="Herman A."/>
            <person name="Mangelson H."/>
            <person name="Liachko I."/>
            <person name="Sullivan S."/>
            <person name="Sone E.D."/>
            <person name="Koren S."/>
            <person name="Silverstein K.A.T."/>
            <person name="Beckman K.B."/>
            <person name="Gohl D.M."/>
        </authorList>
    </citation>
    <scope>NUCLEOTIDE SEQUENCE</scope>
    <source>
        <strain evidence="1">Duluth1</strain>
        <tissue evidence="1">Whole animal</tissue>
    </source>
</reference>
<keyword evidence="2" id="KW-1185">Reference proteome</keyword>
<organism evidence="1 2">
    <name type="scientific">Dreissena polymorpha</name>
    <name type="common">Zebra mussel</name>
    <name type="synonym">Mytilus polymorpha</name>
    <dbReference type="NCBI Taxonomy" id="45954"/>
    <lineage>
        <taxon>Eukaryota</taxon>
        <taxon>Metazoa</taxon>
        <taxon>Spiralia</taxon>
        <taxon>Lophotrochozoa</taxon>
        <taxon>Mollusca</taxon>
        <taxon>Bivalvia</taxon>
        <taxon>Autobranchia</taxon>
        <taxon>Heteroconchia</taxon>
        <taxon>Euheterodonta</taxon>
        <taxon>Imparidentia</taxon>
        <taxon>Neoheterodontei</taxon>
        <taxon>Myida</taxon>
        <taxon>Dreissenoidea</taxon>
        <taxon>Dreissenidae</taxon>
        <taxon>Dreissena</taxon>
    </lineage>
</organism>
<evidence type="ECO:0000313" key="1">
    <source>
        <dbReference type="EMBL" id="KAH3693259.1"/>
    </source>
</evidence>
<dbReference type="AlphaFoldDB" id="A0A9D4BFW3"/>
<reference evidence="1" key="2">
    <citation type="submission" date="2020-11" db="EMBL/GenBank/DDBJ databases">
        <authorList>
            <person name="McCartney M.A."/>
            <person name="Auch B."/>
            <person name="Kono T."/>
            <person name="Mallez S."/>
            <person name="Becker A."/>
            <person name="Gohl D.M."/>
            <person name="Silverstein K.A.T."/>
            <person name="Koren S."/>
            <person name="Bechman K.B."/>
            <person name="Herman A."/>
            <person name="Abrahante J.E."/>
            <person name="Garbe J."/>
        </authorList>
    </citation>
    <scope>NUCLEOTIDE SEQUENCE</scope>
    <source>
        <strain evidence="1">Duluth1</strain>
        <tissue evidence="1">Whole animal</tissue>
    </source>
</reference>
<name>A0A9D4BFW3_DREPO</name>
<gene>
    <name evidence="1" type="ORF">DPMN_192663</name>
</gene>
<sequence>MVKVSISESQIAPNVLLTDEEIEYRLKLEYQTYVEAEGNFLQELEITKEDEPLLQTDNHGHQGHIAPNVLLTDEEIEYRLKLEYQTYMEAEGNFLRELGITKEEEPLPQT</sequence>
<dbReference type="EMBL" id="JAIWYP010000017">
    <property type="protein sequence ID" value="KAH3693259.1"/>
    <property type="molecule type" value="Genomic_DNA"/>
</dbReference>